<comment type="caution">
    <text evidence="1">The sequence shown here is derived from an EMBL/GenBank/DDBJ whole genome shotgun (WGS) entry which is preliminary data.</text>
</comment>
<proteinExistence type="predicted"/>
<evidence type="ECO:0000313" key="1">
    <source>
        <dbReference type="EMBL" id="KAJ1672507.1"/>
    </source>
</evidence>
<evidence type="ECO:0000313" key="2">
    <source>
        <dbReference type="Proteomes" id="UP001145114"/>
    </source>
</evidence>
<keyword evidence="2" id="KW-1185">Reference proteome</keyword>
<protein>
    <submittedName>
        <fullName evidence="1">Platinum sensitivity protein</fullName>
    </submittedName>
</protein>
<gene>
    <name evidence="1" type="primary">PSY2_3</name>
    <name evidence="1" type="ORF">EV182_007043</name>
</gene>
<accession>A0ACC1HB70</accession>
<sequence>MLNDIPRLPEPEPGNLVEIRQALMRSRQYIYRREQLAGYLVSEDYIKKLVQMYEIFTDLEDTDSLEMLCDILQNIVILNDASIIEYMIRDDIIFDLVGILEYDPRFQPNSRPNYRDTLKSIKFKQ</sequence>
<dbReference type="EMBL" id="JAMZIH010008276">
    <property type="protein sequence ID" value="KAJ1672507.1"/>
    <property type="molecule type" value="Genomic_DNA"/>
</dbReference>
<reference evidence="1" key="1">
    <citation type="submission" date="2022-06" db="EMBL/GenBank/DDBJ databases">
        <title>Phylogenomic reconstructions and comparative analyses of Kickxellomycotina fungi.</title>
        <authorList>
            <person name="Reynolds N.K."/>
            <person name="Stajich J.E."/>
            <person name="Barry K."/>
            <person name="Grigoriev I.V."/>
            <person name="Crous P."/>
            <person name="Smith M.E."/>
        </authorList>
    </citation>
    <scope>NUCLEOTIDE SEQUENCE</scope>
    <source>
        <strain evidence="1">RSA 2271</strain>
    </source>
</reference>
<dbReference type="Proteomes" id="UP001145114">
    <property type="component" value="Unassembled WGS sequence"/>
</dbReference>
<organism evidence="1 2">
    <name type="scientific">Spiromyces aspiralis</name>
    <dbReference type="NCBI Taxonomy" id="68401"/>
    <lineage>
        <taxon>Eukaryota</taxon>
        <taxon>Fungi</taxon>
        <taxon>Fungi incertae sedis</taxon>
        <taxon>Zoopagomycota</taxon>
        <taxon>Kickxellomycotina</taxon>
        <taxon>Kickxellomycetes</taxon>
        <taxon>Kickxellales</taxon>
        <taxon>Kickxellaceae</taxon>
        <taxon>Spiromyces</taxon>
    </lineage>
</organism>
<name>A0ACC1HB70_9FUNG</name>
<feature type="non-terminal residue" evidence="1">
    <location>
        <position position="125"/>
    </location>
</feature>